<protein>
    <recommendedName>
        <fullName evidence="3">Reverse transcriptase domain-containing protein</fullName>
    </recommendedName>
</protein>
<accession>A0ABR0NCW8</accession>
<comment type="caution">
    <text evidence="1">The sequence shown here is derived from an EMBL/GenBank/DDBJ whole genome shotgun (WGS) entry which is preliminary data.</text>
</comment>
<dbReference type="EMBL" id="JARKNE010000010">
    <property type="protein sequence ID" value="KAK5792852.1"/>
    <property type="molecule type" value="Genomic_DNA"/>
</dbReference>
<evidence type="ECO:0000313" key="1">
    <source>
        <dbReference type="EMBL" id="KAK5792852.1"/>
    </source>
</evidence>
<keyword evidence="2" id="KW-1185">Reference proteome</keyword>
<gene>
    <name evidence="1" type="ORF">PVK06_033978</name>
</gene>
<organism evidence="1 2">
    <name type="scientific">Gossypium arboreum</name>
    <name type="common">Tree cotton</name>
    <name type="synonym">Gossypium nanking</name>
    <dbReference type="NCBI Taxonomy" id="29729"/>
    <lineage>
        <taxon>Eukaryota</taxon>
        <taxon>Viridiplantae</taxon>
        <taxon>Streptophyta</taxon>
        <taxon>Embryophyta</taxon>
        <taxon>Tracheophyta</taxon>
        <taxon>Spermatophyta</taxon>
        <taxon>Magnoliopsida</taxon>
        <taxon>eudicotyledons</taxon>
        <taxon>Gunneridae</taxon>
        <taxon>Pentapetalae</taxon>
        <taxon>rosids</taxon>
        <taxon>malvids</taxon>
        <taxon>Malvales</taxon>
        <taxon>Malvaceae</taxon>
        <taxon>Malvoideae</taxon>
        <taxon>Gossypium</taxon>
    </lineage>
</organism>
<dbReference type="Proteomes" id="UP001358586">
    <property type="component" value="Chromosome 10"/>
</dbReference>
<evidence type="ECO:0008006" key="3">
    <source>
        <dbReference type="Google" id="ProtNLM"/>
    </source>
</evidence>
<name>A0ABR0NCW8_GOSAR</name>
<evidence type="ECO:0000313" key="2">
    <source>
        <dbReference type="Proteomes" id="UP001358586"/>
    </source>
</evidence>
<sequence>MRRAQGFLEKFLKWIEVCLTTPQFPFSLNERLVGFFRRRIGIRQGHSLFPYLFVLAMDVLSRLLDVAATNALFKYHPKCLPVVTQRLQK</sequence>
<reference evidence="1 2" key="1">
    <citation type="submission" date="2023-03" db="EMBL/GenBank/DDBJ databases">
        <title>WGS of Gossypium arboreum.</title>
        <authorList>
            <person name="Yu D."/>
        </authorList>
    </citation>
    <scope>NUCLEOTIDE SEQUENCE [LARGE SCALE GENOMIC DNA]</scope>
    <source>
        <tissue evidence="1">Leaf</tissue>
    </source>
</reference>
<proteinExistence type="predicted"/>